<reference evidence="3 4" key="1">
    <citation type="submission" date="2024-02" db="EMBL/GenBank/DDBJ databases">
        <authorList>
            <person name="Daric V."/>
            <person name="Darras S."/>
        </authorList>
    </citation>
    <scope>NUCLEOTIDE SEQUENCE [LARGE SCALE GENOMIC DNA]</scope>
</reference>
<dbReference type="PANTHER" id="PTHR13136:SF11">
    <property type="entry name" value="TESTIS-EXPRESSED PROTEIN 30"/>
    <property type="match status" value="1"/>
</dbReference>
<accession>A0ABP0F4M2</accession>
<dbReference type="PANTHER" id="PTHR13136">
    <property type="entry name" value="TESTIS DEVELOPMENT PROTEIN PRTD"/>
    <property type="match status" value="1"/>
</dbReference>
<evidence type="ECO:0000313" key="4">
    <source>
        <dbReference type="Proteomes" id="UP001642483"/>
    </source>
</evidence>
<feature type="region of interest" description="Disordered" evidence="1">
    <location>
        <begin position="120"/>
        <end position="153"/>
    </location>
</feature>
<dbReference type="EMBL" id="CAWYQH010000013">
    <property type="protein sequence ID" value="CAK8674615.1"/>
    <property type="molecule type" value="Genomic_DNA"/>
</dbReference>
<dbReference type="Pfam" id="PF20408">
    <property type="entry name" value="Abhydrolase_11"/>
    <property type="match status" value="1"/>
</dbReference>
<proteinExistence type="predicted"/>
<sequence length="299" mass="32820">MVVIDTEVSIDKKYLPMTIEVPSNWESISPKICVFLTHGAGGDKDFHQLVALSIKLAESGYMCARFTCKGLNIKYRTRAYVEVVRHVCLKYSSLTGCVFAGRSMGSCAAHMAANCISKSPNQPKSEISDKHSEQTLQPAKRKRKHSERNSKCDVKPKPDLCENCHAVHPPSCNTLGVICLSYPLHPVGGKELRSQPILEANVPVIFLSGTNDDMCDLPTLETILTTAFSNQVSCKLTQWKNKSDLNSTCLFKINTPTGLGCIASLDNAIHSLKVKGLDDDVVIASVCEVVLSWLQRILP</sequence>
<dbReference type="SUPFAM" id="SSF53474">
    <property type="entry name" value="alpha/beta-Hydrolases"/>
    <property type="match status" value="1"/>
</dbReference>
<feature type="domain" description="KANL3/Tex30 alpha/beta hydrolase-like" evidence="2">
    <location>
        <begin position="173"/>
        <end position="235"/>
    </location>
</feature>
<name>A0ABP0F4M2_CLALP</name>
<gene>
    <name evidence="3" type="ORF">CVLEPA_LOCUS4300</name>
</gene>
<dbReference type="Proteomes" id="UP001642483">
    <property type="component" value="Unassembled WGS sequence"/>
</dbReference>
<dbReference type="InterPro" id="IPR046879">
    <property type="entry name" value="KANL3/Tex30_Abhydrolase"/>
</dbReference>
<organism evidence="3 4">
    <name type="scientific">Clavelina lepadiformis</name>
    <name type="common">Light-bulb sea squirt</name>
    <name type="synonym">Ascidia lepadiformis</name>
    <dbReference type="NCBI Taxonomy" id="159417"/>
    <lineage>
        <taxon>Eukaryota</taxon>
        <taxon>Metazoa</taxon>
        <taxon>Chordata</taxon>
        <taxon>Tunicata</taxon>
        <taxon>Ascidiacea</taxon>
        <taxon>Aplousobranchia</taxon>
        <taxon>Clavelinidae</taxon>
        <taxon>Clavelina</taxon>
    </lineage>
</organism>
<dbReference type="InterPro" id="IPR026555">
    <property type="entry name" value="NSL3/Tex30"/>
</dbReference>
<dbReference type="Gene3D" id="3.40.50.1820">
    <property type="entry name" value="alpha/beta hydrolase"/>
    <property type="match status" value="1"/>
</dbReference>
<evidence type="ECO:0000256" key="1">
    <source>
        <dbReference type="SAM" id="MobiDB-lite"/>
    </source>
</evidence>
<evidence type="ECO:0000259" key="2">
    <source>
        <dbReference type="Pfam" id="PF20408"/>
    </source>
</evidence>
<dbReference type="InterPro" id="IPR029058">
    <property type="entry name" value="AB_hydrolase_fold"/>
</dbReference>
<evidence type="ECO:0000313" key="3">
    <source>
        <dbReference type="EMBL" id="CAK8674615.1"/>
    </source>
</evidence>
<keyword evidence="4" id="KW-1185">Reference proteome</keyword>
<comment type="caution">
    <text evidence="3">The sequence shown here is derived from an EMBL/GenBank/DDBJ whole genome shotgun (WGS) entry which is preliminary data.</text>
</comment>
<protein>
    <recommendedName>
        <fullName evidence="2">KANL3/Tex30 alpha/beta hydrolase-like domain-containing protein</fullName>
    </recommendedName>
</protein>